<accession>A0A1G1Y2Q3</accession>
<organism evidence="2 3">
    <name type="scientific">Candidatus Buchananbacteria bacterium RIFCSPHIGHO2_01_FULL_44_11</name>
    <dbReference type="NCBI Taxonomy" id="1797535"/>
    <lineage>
        <taxon>Bacteria</taxon>
        <taxon>Candidatus Buchananiibacteriota</taxon>
    </lineage>
</organism>
<feature type="region of interest" description="Disordered" evidence="1">
    <location>
        <begin position="116"/>
        <end position="135"/>
    </location>
</feature>
<comment type="caution">
    <text evidence="2">The sequence shown here is derived from an EMBL/GenBank/DDBJ whole genome shotgun (WGS) entry which is preliminary data.</text>
</comment>
<evidence type="ECO:0000313" key="2">
    <source>
        <dbReference type="EMBL" id="OGY46050.1"/>
    </source>
</evidence>
<gene>
    <name evidence="2" type="ORF">A2744_04005</name>
</gene>
<dbReference type="Proteomes" id="UP000178240">
    <property type="component" value="Unassembled WGS sequence"/>
</dbReference>
<dbReference type="EMBL" id="MHIE01000008">
    <property type="protein sequence ID" value="OGY46050.1"/>
    <property type="molecule type" value="Genomic_DNA"/>
</dbReference>
<dbReference type="AlphaFoldDB" id="A0A1G1Y2Q3"/>
<name>A0A1G1Y2Q3_9BACT</name>
<evidence type="ECO:0000256" key="1">
    <source>
        <dbReference type="SAM" id="MobiDB-lite"/>
    </source>
</evidence>
<sequence>MFKGIALHRNGGATNNGHRVIVACTLLLGRDRPCPTGEGEKAMIQAFLETAAEGGIEVDHVLAELKDRHGKTFTLTGRRFRVLAIHFDARRTQLIAQTKAEAGQAYLLLLPSLKPAKKNGREKNHHHKHKKKSAA</sequence>
<evidence type="ECO:0000313" key="3">
    <source>
        <dbReference type="Proteomes" id="UP000178240"/>
    </source>
</evidence>
<proteinExistence type="predicted"/>
<protein>
    <submittedName>
        <fullName evidence="2">Uncharacterized protein</fullName>
    </submittedName>
</protein>
<reference evidence="2 3" key="1">
    <citation type="journal article" date="2016" name="Nat. Commun.">
        <title>Thousands of microbial genomes shed light on interconnected biogeochemical processes in an aquifer system.</title>
        <authorList>
            <person name="Anantharaman K."/>
            <person name="Brown C.T."/>
            <person name="Hug L.A."/>
            <person name="Sharon I."/>
            <person name="Castelle C.J."/>
            <person name="Probst A.J."/>
            <person name="Thomas B.C."/>
            <person name="Singh A."/>
            <person name="Wilkins M.J."/>
            <person name="Karaoz U."/>
            <person name="Brodie E.L."/>
            <person name="Williams K.H."/>
            <person name="Hubbard S.S."/>
            <person name="Banfield J.F."/>
        </authorList>
    </citation>
    <scope>NUCLEOTIDE SEQUENCE [LARGE SCALE GENOMIC DNA]</scope>
</reference>